<dbReference type="Proteomes" id="UP001283361">
    <property type="component" value="Unassembled WGS sequence"/>
</dbReference>
<evidence type="ECO:0000313" key="3">
    <source>
        <dbReference type="Proteomes" id="UP001283361"/>
    </source>
</evidence>
<evidence type="ECO:0000313" key="2">
    <source>
        <dbReference type="EMBL" id="KAK3756606.1"/>
    </source>
</evidence>
<evidence type="ECO:0000256" key="1">
    <source>
        <dbReference type="SAM" id="MobiDB-lite"/>
    </source>
</evidence>
<proteinExistence type="predicted"/>
<accession>A0AAE0YTQ2</accession>
<sequence>MQHIVPAKQESSDVKDSYGEKSERNDYRLPATSPHSLQLLPLCGREEPSTKTGGYNPPPDLTLHVPLSVLYLTDGQTDQSIQLPISIDCDCREDGQTDQSIQLPISIDCDCREITQLKSRLLTAAGIWRGPPSGLGCLVLPNRSRMVELGSDKPTTGCKLEKLDCSQAFSKKKICFLATVCVRIILYKAVREIRYDVTKVDSTGKNVSAFLPVMPLSVTNGDERKDLTLSDIPACPSTSAYIQSSQDCLQQAVSQQARYIRFVDDL</sequence>
<reference evidence="2" key="1">
    <citation type="journal article" date="2023" name="G3 (Bethesda)">
        <title>A reference genome for the long-term kleptoplast-retaining sea slug Elysia crispata morphotype clarki.</title>
        <authorList>
            <person name="Eastman K.E."/>
            <person name="Pendleton A.L."/>
            <person name="Shaikh M.A."/>
            <person name="Suttiyut T."/>
            <person name="Ogas R."/>
            <person name="Tomko P."/>
            <person name="Gavelis G."/>
            <person name="Widhalm J.R."/>
            <person name="Wisecaver J.H."/>
        </authorList>
    </citation>
    <scope>NUCLEOTIDE SEQUENCE</scope>
    <source>
        <strain evidence="2">ECLA1</strain>
    </source>
</reference>
<comment type="caution">
    <text evidence="2">The sequence shown here is derived from an EMBL/GenBank/DDBJ whole genome shotgun (WGS) entry which is preliminary data.</text>
</comment>
<feature type="region of interest" description="Disordered" evidence="1">
    <location>
        <begin position="1"/>
        <end position="31"/>
    </location>
</feature>
<keyword evidence="3" id="KW-1185">Reference proteome</keyword>
<organism evidence="2 3">
    <name type="scientific">Elysia crispata</name>
    <name type="common">lettuce slug</name>
    <dbReference type="NCBI Taxonomy" id="231223"/>
    <lineage>
        <taxon>Eukaryota</taxon>
        <taxon>Metazoa</taxon>
        <taxon>Spiralia</taxon>
        <taxon>Lophotrochozoa</taxon>
        <taxon>Mollusca</taxon>
        <taxon>Gastropoda</taxon>
        <taxon>Heterobranchia</taxon>
        <taxon>Euthyneura</taxon>
        <taxon>Panpulmonata</taxon>
        <taxon>Sacoglossa</taxon>
        <taxon>Placobranchoidea</taxon>
        <taxon>Plakobranchidae</taxon>
        <taxon>Elysia</taxon>
    </lineage>
</organism>
<dbReference type="EMBL" id="JAWDGP010005492">
    <property type="protein sequence ID" value="KAK3756606.1"/>
    <property type="molecule type" value="Genomic_DNA"/>
</dbReference>
<dbReference type="AlphaFoldDB" id="A0AAE0YTQ2"/>
<feature type="compositionally biased region" description="Basic and acidic residues" evidence="1">
    <location>
        <begin position="10"/>
        <end position="27"/>
    </location>
</feature>
<gene>
    <name evidence="2" type="ORF">RRG08_045118</name>
</gene>
<protein>
    <submittedName>
        <fullName evidence="2">Uncharacterized protein</fullName>
    </submittedName>
</protein>
<name>A0AAE0YTQ2_9GAST</name>